<keyword evidence="2" id="KW-1185">Reference proteome</keyword>
<reference evidence="1 2" key="1">
    <citation type="submission" date="2019-01" db="EMBL/GenBank/DDBJ databases">
        <authorList>
            <consortium name="Pathogen Informatics"/>
        </authorList>
    </citation>
    <scope>NUCLEOTIDE SEQUENCE [LARGE SCALE GENOMIC DNA]</scope>
    <source>
        <strain evidence="1 2">NCTC10179</strain>
    </source>
</reference>
<accession>A0A449B633</accession>
<dbReference type="EMBL" id="LR215039">
    <property type="protein sequence ID" value="VEU76032.1"/>
    <property type="molecule type" value="Genomic_DNA"/>
</dbReference>
<sequence>MKNKTYIYRANLKEEIINYFELHKFEKIKLSHFLSIIYEFVKYKIRSLSRKVLYLYSFNNGICEEEIQNYIYSILIDIIENWKNFLQLPFEAYFWNTIKLKMINYINSVNNRQFDFEEKLANNLTNLGKINYFYHHTNGNNDERKYYDIDYLKKIISKVELDFITDLLNKDKKETQFYSTYQKNKIIKKINLKIKKSQELDY</sequence>
<organism evidence="1 2">
    <name type="scientific">Mycoplasmopsis columboralis</name>
    <dbReference type="NCBI Taxonomy" id="171282"/>
    <lineage>
        <taxon>Bacteria</taxon>
        <taxon>Bacillati</taxon>
        <taxon>Mycoplasmatota</taxon>
        <taxon>Mycoplasmoidales</taxon>
        <taxon>Metamycoplasmataceae</taxon>
        <taxon>Mycoplasmopsis</taxon>
    </lineage>
</organism>
<dbReference type="Proteomes" id="UP000289497">
    <property type="component" value="Chromosome"/>
</dbReference>
<protein>
    <submittedName>
        <fullName evidence="1">Uncharacterized protein</fullName>
    </submittedName>
</protein>
<evidence type="ECO:0000313" key="2">
    <source>
        <dbReference type="Proteomes" id="UP000289497"/>
    </source>
</evidence>
<dbReference type="AlphaFoldDB" id="A0A449B633"/>
<proteinExistence type="predicted"/>
<dbReference type="RefSeq" id="WP_036434622.1">
    <property type="nucleotide sequence ID" value="NZ_LR215039.1"/>
</dbReference>
<gene>
    <name evidence="1" type="ORF">NCTC10179_00194</name>
</gene>
<dbReference type="OrthoDB" id="398585at2"/>
<dbReference type="KEGG" id="mcou:NCTC10179_00194"/>
<name>A0A449B633_9BACT</name>
<evidence type="ECO:0000313" key="1">
    <source>
        <dbReference type="EMBL" id="VEU76032.1"/>
    </source>
</evidence>